<protein>
    <submittedName>
        <fullName evidence="2">GAF domain-containing protein</fullName>
    </submittedName>
</protein>
<dbReference type="Pfam" id="PF01590">
    <property type="entry name" value="GAF"/>
    <property type="match status" value="1"/>
</dbReference>
<sequence>MNKNFPKKEKAHLIPIDEKERLEVLKNYNLIQEVFGSEFREIIFLASEIFKCPISAVTIVTEDSVQLKSSIGYSIKEVPRNLSFCNYTILSDDIFCIQDTAKDPRFSECPATKEGGIRFYIGAPLISQSGHRIGALCVLGYKPKKVNKYQKISLKYLSNCVVRLFEQKQNSLIAKVSELKVLKEKKELFFKNEKLFLYEQNLFCNILSVQVLNEVNRSLADIYIKSIKVSSMINKEDFNRIVTMNDVEMISEKSFNTAKKINSIKLFFRDLNQNTMQYSNVNKILETINIFFIDKIKNHDIQFNITLDIDPQFEFECRPASIVYVLLYLLNNSIKILKYKKNKWIQLSLTEFADSIEFCFADSSDRMERGLFNNEEDKVSIQSGNKFYFIDLNLLTKVIDKQGGYLKYDKASDNTNIVFVLPKKAVS</sequence>
<organism evidence="2 3">
    <name type="scientific">Fluviispira multicolorata</name>
    <dbReference type="NCBI Taxonomy" id="2654512"/>
    <lineage>
        <taxon>Bacteria</taxon>
        <taxon>Pseudomonadati</taxon>
        <taxon>Bdellovibrionota</taxon>
        <taxon>Oligoflexia</taxon>
        <taxon>Silvanigrellales</taxon>
        <taxon>Silvanigrellaceae</taxon>
        <taxon>Fluviispira</taxon>
    </lineage>
</organism>
<evidence type="ECO:0000313" key="3">
    <source>
        <dbReference type="Proteomes" id="UP000442694"/>
    </source>
</evidence>
<dbReference type="Proteomes" id="UP000442694">
    <property type="component" value="Unassembled WGS sequence"/>
</dbReference>
<dbReference type="RefSeq" id="WP_152213336.1">
    <property type="nucleotide sequence ID" value="NZ_WFLN01000007.1"/>
</dbReference>
<dbReference type="InterPro" id="IPR029016">
    <property type="entry name" value="GAF-like_dom_sf"/>
</dbReference>
<dbReference type="Gene3D" id="3.30.565.10">
    <property type="entry name" value="Histidine kinase-like ATPase, C-terminal domain"/>
    <property type="match status" value="1"/>
</dbReference>
<gene>
    <name evidence="2" type="ORF">GCL57_10690</name>
</gene>
<dbReference type="SUPFAM" id="SSF55874">
    <property type="entry name" value="ATPase domain of HSP90 chaperone/DNA topoisomerase II/histidine kinase"/>
    <property type="match status" value="1"/>
</dbReference>
<proteinExistence type="predicted"/>
<dbReference type="InterPro" id="IPR036890">
    <property type="entry name" value="HATPase_C_sf"/>
</dbReference>
<dbReference type="PANTHER" id="PTHR43102">
    <property type="entry name" value="SLR1143 PROTEIN"/>
    <property type="match status" value="1"/>
</dbReference>
<accession>A0A833JCU5</accession>
<dbReference type="Gene3D" id="3.30.450.40">
    <property type="match status" value="1"/>
</dbReference>
<dbReference type="PANTHER" id="PTHR43102:SF2">
    <property type="entry name" value="GAF DOMAIN-CONTAINING PROTEIN"/>
    <property type="match status" value="1"/>
</dbReference>
<evidence type="ECO:0000259" key="1">
    <source>
        <dbReference type="Pfam" id="PF01590"/>
    </source>
</evidence>
<comment type="caution">
    <text evidence="2">The sequence shown here is derived from an EMBL/GenBank/DDBJ whole genome shotgun (WGS) entry which is preliminary data.</text>
</comment>
<reference evidence="2 3" key="1">
    <citation type="submission" date="2019-10" db="EMBL/GenBank/DDBJ databases">
        <title>New genus of Silvanigrellaceae.</title>
        <authorList>
            <person name="Pitt A."/>
            <person name="Hahn M.W."/>
        </authorList>
    </citation>
    <scope>NUCLEOTIDE SEQUENCE [LARGE SCALE GENOMIC DNA]</scope>
    <source>
        <strain evidence="2 3">33A1-SZDP</strain>
    </source>
</reference>
<dbReference type="SUPFAM" id="SSF55781">
    <property type="entry name" value="GAF domain-like"/>
    <property type="match status" value="1"/>
</dbReference>
<keyword evidence="3" id="KW-1185">Reference proteome</keyword>
<feature type="domain" description="GAF" evidence="1">
    <location>
        <begin position="39"/>
        <end position="143"/>
    </location>
</feature>
<name>A0A833JCU5_9BACT</name>
<dbReference type="InterPro" id="IPR003018">
    <property type="entry name" value="GAF"/>
</dbReference>
<dbReference type="EMBL" id="WFLN01000007">
    <property type="protein sequence ID" value="KAB8029995.1"/>
    <property type="molecule type" value="Genomic_DNA"/>
</dbReference>
<evidence type="ECO:0000313" key="2">
    <source>
        <dbReference type="EMBL" id="KAB8029995.1"/>
    </source>
</evidence>
<dbReference type="AlphaFoldDB" id="A0A833JCU5"/>